<reference evidence="3 4" key="1">
    <citation type="submission" date="2020-06" db="EMBL/GenBank/DDBJ databases">
        <title>Transcriptomic and genomic resources for Thalictrum thalictroides and T. hernandezii: Facilitating candidate gene discovery in an emerging model plant lineage.</title>
        <authorList>
            <person name="Arias T."/>
            <person name="Riano-Pachon D.M."/>
            <person name="Di Stilio V.S."/>
        </authorList>
    </citation>
    <scope>NUCLEOTIDE SEQUENCE [LARGE SCALE GENOMIC DNA]</scope>
    <source>
        <strain evidence="4">cv. WT478/WT964</strain>
        <tissue evidence="3">Leaves</tissue>
    </source>
</reference>
<name>A0A7J6W9P8_THATH</name>
<sequence>MCLAFICLGLSVIVGAGVELCPCSSLRQEVLLPIHDPLLIVDAEAEPTSSSWSMSDRVDLGLLISGVLMAAVGFAFIIGSCIYSEVSTFLPGLVWICYSGVYLYCLQVEAKSKLIFSFADIMSEVNIFVWEELDYLNF</sequence>
<keyword evidence="2" id="KW-0732">Signal</keyword>
<evidence type="ECO:0000256" key="2">
    <source>
        <dbReference type="SAM" id="SignalP"/>
    </source>
</evidence>
<gene>
    <name evidence="3" type="ORF">FRX31_016251</name>
</gene>
<feature type="signal peptide" evidence="2">
    <location>
        <begin position="1"/>
        <end position="17"/>
    </location>
</feature>
<dbReference type="EMBL" id="JABWDY010019092">
    <property type="protein sequence ID" value="KAF5194166.1"/>
    <property type="molecule type" value="Genomic_DNA"/>
</dbReference>
<keyword evidence="1" id="KW-1133">Transmembrane helix</keyword>
<comment type="caution">
    <text evidence="3">The sequence shown here is derived from an EMBL/GenBank/DDBJ whole genome shotgun (WGS) entry which is preliminary data.</text>
</comment>
<dbReference type="Proteomes" id="UP000554482">
    <property type="component" value="Unassembled WGS sequence"/>
</dbReference>
<evidence type="ECO:0000256" key="1">
    <source>
        <dbReference type="SAM" id="Phobius"/>
    </source>
</evidence>
<feature type="transmembrane region" description="Helical" evidence="1">
    <location>
        <begin position="86"/>
        <end position="104"/>
    </location>
</feature>
<dbReference type="AlphaFoldDB" id="A0A7J6W9P8"/>
<evidence type="ECO:0000313" key="3">
    <source>
        <dbReference type="EMBL" id="KAF5194166.1"/>
    </source>
</evidence>
<proteinExistence type="predicted"/>
<accession>A0A7J6W9P8</accession>
<keyword evidence="4" id="KW-1185">Reference proteome</keyword>
<evidence type="ECO:0000313" key="4">
    <source>
        <dbReference type="Proteomes" id="UP000554482"/>
    </source>
</evidence>
<feature type="chain" id="PRO_5029836153" evidence="2">
    <location>
        <begin position="18"/>
        <end position="138"/>
    </location>
</feature>
<keyword evidence="1" id="KW-0472">Membrane</keyword>
<keyword evidence="1" id="KW-0812">Transmembrane</keyword>
<organism evidence="3 4">
    <name type="scientific">Thalictrum thalictroides</name>
    <name type="common">Rue-anemone</name>
    <name type="synonym">Anemone thalictroides</name>
    <dbReference type="NCBI Taxonomy" id="46969"/>
    <lineage>
        <taxon>Eukaryota</taxon>
        <taxon>Viridiplantae</taxon>
        <taxon>Streptophyta</taxon>
        <taxon>Embryophyta</taxon>
        <taxon>Tracheophyta</taxon>
        <taxon>Spermatophyta</taxon>
        <taxon>Magnoliopsida</taxon>
        <taxon>Ranunculales</taxon>
        <taxon>Ranunculaceae</taxon>
        <taxon>Thalictroideae</taxon>
        <taxon>Thalictrum</taxon>
    </lineage>
</organism>
<protein>
    <submittedName>
        <fullName evidence="3">Uncharacterized protein</fullName>
    </submittedName>
</protein>
<feature type="transmembrane region" description="Helical" evidence="1">
    <location>
        <begin position="60"/>
        <end position="79"/>
    </location>
</feature>